<dbReference type="VEuPathDB" id="FungiDB:H310_04077"/>
<evidence type="ECO:0000259" key="1">
    <source>
        <dbReference type="Pfam" id="PF07859"/>
    </source>
</evidence>
<dbReference type="InterPro" id="IPR013094">
    <property type="entry name" value="AB_hydrolase_3"/>
</dbReference>
<dbReference type="AlphaFoldDB" id="A0A3R7A9D7"/>
<keyword evidence="3" id="KW-1185">Reference proteome</keyword>
<dbReference type="InterPro" id="IPR029058">
    <property type="entry name" value="AB_hydrolase_fold"/>
</dbReference>
<dbReference type="SUPFAM" id="SSF53474">
    <property type="entry name" value="alpha/beta-Hydrolases"/>
    <property type="match status" value="1"/>
</dbReference>
<gene>
    <name evidence="2" type="ORF">DYB32_004721</name>
</gene>
<dbReference type="PANTHER" id="PTHR23025:SF3">
    <property type="entry name" value="HORMONE-SENSITIVE LIPASE"/>
    <property type="match status" value="1"/>
</dbReference>
<sequence>MGPVARRSTAIVVAILQHGEAEEKNRTLLNLQFFNVTRSVSGAMPANGEPNSMSKSKSTVLLMGQIVQTDTTLHNAAGSTSVTGHGDDVELLVQTSTAILSTIQILRRIIKDHTYSRVGRELRHLSLTVGCFERVLFSFIKDEIIRDPQIDYRNKQALKDIIPLIPTERRHTILAGGVASLLRQVIVSMTDTKQVLLSLSQNYDPFWENRWSFTPFTLLALAVFVAHKRYAKHLSIRAIFSLFRPSIKQIQYSIFVLVCYDYLWRFSYRFSKLRKIKVHHARVSLTLRLFLLCEHVLDRTRLARSASRRLLIDSPVEADINENLKSATSLLVERVPLPAEYYDTSHEPVGMKLFKAGGHAMCASSATAHWLLGPSWFPTLGPYLLGLLLPYYIVRHHKASALATRVCMDKPDISVIRMAWNFFGESWLAIRVAELQSPSLPVRTEIFVDESGRSAGSYRRQPTDIGVRIFSCRPIASVKQGSWAHASVRCSDKMKGIGMPTATPVLIYIHGGGFFGRFWAKDIVNLSAWAVELGAVIVYVDYTRTPEAQYPVPLNQCFTVYKWLLQGGLGFHPSSIAMFGESAGGNLAAAVCLKAVQERIALPDGLVLVHPALTCNFSPSPSRFLHQSDPVLPRGILELALNSYYPLNGDHYKNNTYDPLVAVGLADDSLLRHFPPTALLVGDMDPLLDDSVDFYTRLNNLQVEASLKVVTGLTHGFLIYPDLVPAAQAAVDDLAVEFNLPTEFLRNYP</sequence>
<dbReference type="EMBL" id="QUSY01000371">
    <property type="protein sequence ID" value="RHY29968.1"/>
    <property type="molecule type" value="Genomic_DNA"/>
</dbReference>
<organism evidence="2 3">
    <name type="scientific">Aphanomyces invadans</name>
    <dbReference type="NCBI Taxonomy" id="157072"/>
    <lineage>
        <taxon>Eukaryota</taxon>
        <taxon>Sar</taxon>
        <taxon>Stramenopiles</taxon>
        <taxon>Oomycota</taxon>
        <taxon>Saprolegniomycetes</taxon>
        <taxon>Saprolegniales</taxon>
        <taxon>Verrucalvaceae</taxon>
        <taxon>Aphanomyces</taxon>
    </lineage>
</organism>
<dbReference type="GO" id="GO:0004806">
    <property type="term" value="F:triacylglycerol lipase activity"/>
    <property type="evidence" value="ECO:0007669"/>
    <property type="project" value="TreeGrafter"/>
</dbReference>
<feature type="domain" description="Alpha/beta hydrolase fold-3" evidence="1">
    <location>
        <begin position="506"/>
        <end position="718"/>
    </location>
</feature>
<reference evidence="2 3" key="1">
    <citation type="submission" date="2018-08" db="EMBL/GenBank/DDBJ databases">
        <title>Aphanomyces genome sequencing and annotation.</title>
        <authorList>
            <person name="Minardi D."/>
            <person name="Oidtmann B."/>
            <person name="Van Der Giezen M."/>
            <person name="Studholme D.J."/>
        </authorList>
    </citation>
    <scope>NUCLEOTIDE SEQUENCE [LARGE SCALE GENOMIC DNA]</scope>
    <source>
        <strain evidence="2 3">NJM0002</strain>
    </source>
</reference>
<dbReference type="GO" id="GO:0005829">
    <property type="term" value="C:cytosol"/>
    <property type="evidence" value="ECO:0007669"/>
    <property type="project" value="TreeGrafter"/>
</dbReference>
<evidence type="ECO:0000313" key="2">
    <source>
        <dbReference type="EMBL" id="RHY29968.1"/>
    </source>
</evidence>
<protein>
    <recommendedName>
        <fullName evidence="1">Alpha/beta hydrolase fold-3 domain-containing protein</fullName>
    </recommendedName>
</protein>
<evidence type="ECO:0000313" key="3">
    <source>
        <dbReference type="Proteomes" id="UP000285060"/>
    </source>
</evidence>
<dbReference type="GO" id="GO:0019433">
    <property type="term" value="P:triglyceride catabolic process"/>
    <property type="evidence" value="ECO:0007669"/>
    <property type="project" value="TreeGrafter"/>
</dbReference>
<dbReference type="PANTHER" id="PTHR23025">
    <property type="entry name" value="TRIACYLGLYCEROL LIPASE"/>
    <property type="match status" value="1"/>
</dbReference>
<dbReference type="GO" id="GO:0004771">
    <property type="term" value="F:sterol ester esterase activity"/>
    <property type="evidence" value="ECO:0007669"/>
    <property type="project" value="TreeGrafter"/>
</dbReference>
<comment type="caution">
    <text evidence="2">The sequence shown here is derived from an EMBL/GenBank/DDBJ whole genome shotgun (WGS) entry which is preliminary data.</text>
</comment>
<dbReference type="Proteomes" id="UP000285060">
    <property type="component" value="Unassembled WGS sequence"/>
</dbReference>
<name>A0A3R7A9D7_9STRA</name>
<accession>A0A3R7A9D7</accession>
<dbReference type="Pfam" id="PF07859">
    <property type="entry name" value="Abhydrolase_3"/>
    <property type="match status" value="1"/>
</dbReference>
<proteinExistence type="predicted"/>
<dbReference type="Gene3D" id="3.40.50.1820">
    <property type="entry name" value="alpha/beta hydrolase"/>
    <property type="match status" value="1"/>
</dbReference>